<dbReference type="PANTHER" id="PTHR13696">
    <property type="entry name" value="P-LOOP CONTAINING NUCLEOSIDE TRIPHOSPHATE HYDROLASE"/>
    <property type="match status" value="1"/>
</dbReference>
<dbReference type="AlphaFoldDB" id="A0A0F7WTV4"/>
<dbReference type="EMBL" id="LN847005">
    <property type="protein sequence ID" value="CRI40706.1"/>
    <property type="molecule type" value="Genomic_DNA"/>
</dbReference>
<evidence type="ECO:0000313" key="6">
    <source>
        <dbReference type="EMBL" id="CRI42928.1"/>
    </source>
</evidence>
<organism evidence="5">
    <name type="scientific">Chlamydia pneumoniae</name>
    <name type="common">Chlamydophila pneumoniae</name>
    <dbReference type="NCBI Taxonomy" id="83558"/>
    <lineage>
        <taxon>Bacteria</taxon>
        <taxon>Pseudomonadati</taxon>
        <taxon>Chlamydiota</taxon>
        <taxon>Chlamydiia</taxon>
        <taxon>Chlamydiales</taxon>
        <taxon>Chlamydiaceae</taxon>
        <taxon>Chlamydia/Chlamydophila group</taxon>
        <taxon>Chlamydia</taxon>
    </lineage>
</organism>
<proteinExistence type="inferred from homology"/>
<dbReference type="Pfam" id="PF13614">
    <property type="entry name" value="AAA_31"/>
    <property type="match status" value="1"/>
</dbReference>
<gene>
    <name evidence="3" type="ORF">BN1224_CV15_C_02760</name>
    <name evidence="6" type="ORF">BN1224_DC9_BZ_00520</name>
    <name evidence="5" type="ORF">BN1224_GiD_A_08350</name>
    <name evidence="7" type="ORF">BN1224_H12_ET_00590</name>
    <name evidence="8" type="ORF">BN1224_MUL2216_F_03570</name>
    <name evidence="9" type="ORF">BN1224_Panola_K_01300</name>
    <name evidence="11" type="ORF">BN1224_PB1_B_08230</name>
    <name evidence="10" type="ORF">BN1224_U1271_C_06650</name>
    <name evidence="12" type="ORF">BN1224_UZG1_B_01320</name>
    <name evidence="13" type="ORF">BN1224_Wien2_H_00510</name>
    <name evidence="14" type="ORF">BN1224_YK41_BW_00210</name>
    <name evidence="4" type="ORF">CWL029c_E_01300</name>
</gene>
<dbReference type="EMBL" id="LN847240">
    <property type="protein sequence ID" value="CRI50854.1"/>
    <property type="molecule type" value="Genomic_DNA"/>
</dbReference>
<dbReference type="EMBL" id="LN847198">
    <property type="protein sequence ID" value="CRI44045.1"/>
    <property type="molecule type" value="Genomic_DNA"/>
</dbReference>
<evidence type="ECO:0000313" key="12">
    <source>
        <dbReference type="EMBL" id="CRI51983.1"/>
    </source>
</evidence>
<dbReference type="EMBL" id="LN847246">
    <property type="protein sequence ID" value="CRI51983.1"/>
    <property type="molecule type" value="Genomic_DNA"/>
</dbReference>
<evidence type="ECO:0000313" key="5">
    <source>
        <dbReference type="EMBL" id="CRI41834.1"/>
    </source>
</evidence>
<evidence type="ECO:0000313" key="13">
    <source>
        <dbReference type="EMBL" id="CRI53761.1"/>
    </source>
</evidence>
<dbReference type="InterPro" id="IPR050678">
    <property type="entry name" value="DNA_Partitioning_ATPase"/>
</dbReference>
<dbReference type="EMBL" id="LN847255">
    <property type="protein sequence ID" value="CRI53761.1"/>
    <property type="molecule type" value="Genomic_DNA"/>
</dbReference>
<evidence type="ECO:0000313" key="3">
    <source>
        <dbReference type="EMBL" id="CRI38443.1"/>
    </source>
</evidence>
<dbReference type="OMA" id="CQFFALK"/>
<dbReference type="RefSeq" id="WP_010883442.1">
    <property type="nucleotide sequence ID" value="NZ_CP160064.1"/>
</dbReference>
<dbReference type="PATRIC" id="fig|83558.13.peg.848"/>
<dbReference type="CDD" id="cd02042">
    <property type="entry name" value="ParAB_family"/>
    <property type="match status" value="1"/>
</dbReference>
<dbReference type="EMBL" id="LN846999">
    <property type="protein sequence ID" value="CRI38443.1"/>
    <property type="molecule type" value="Genomic_DNA"/>
</dbReference>
<dbReference type="EMBL" id="LN847227">
    <property type="protein sequence ID" value="CRI46302.1"/>
    <property type="molecule type" value="Genomic_DNA"/>
</dbReference>
<dbReference type="PANTHER" id="PTHR13696:SF52">
    <property type="entry name" value="PARA FAMILY PROTEIN CT_582"/>
    <property type="match status" value="1"/>
</dbReference>
<dbReference type="EMBL" id="LN847244">
    <property type="protein sequence ID" value="CRI49725.1"/>
    <property type="molecule type" value="Genomic_DNA"/>
</dbReference>
<dbReference type="InterPro" id="IPR025669">
    <property type="entry name" value="AAA_dom"/>
</dbReference>
<protein>
    <submittedName>
        <fullName evidence="5">ParA family protein CPn_0805/CP_1066/CPj0805/CpB0834</fullName>
    </submittedName>
</protein>
<dbReference type="EMBL" id="LN847056">
    <property type="protein sequence ID" value="CRI42928.1"/>
    <property type="molecule type" value="Genomic_DNA"/>
</dbReference>
<evidence type="ECO:0000313" key="8">
    <source>
        <dbReference type="EMBL" id="CRI46302.1"/>
    </source>
</evidence>
<evidence type="ECO:0000259" key="2">
    <source>
        <dbReference type="Pfam" id="PF13614"/>
    </source>
</evidence>
<evidence type="ECO:0000313" key="7">
    <source>
        <dbReference type="EMBL" id="CRI44045.1"/>
    </source>
</evidence>
<dbReference type="GeneID" id="45050860"/>
<evidence type="ECO:0000256" key="1">
    <source>
        <dbReference type="ARBA" id="ARBA00006976"/>
    </source>
</evidence>
<evidence type="ECO:0000313" key="14">
    <source>
        <dbReference type="EMBL" id="CRI73476.1"/>
    </source>
</evidence>
<dbReference type="EMBL" id="LN847236">
    <property type="protein sequence ID" value="CRI47431.1"/>
    <property type="molecule type" value="Genomic_DNA"/>
</dbReference>
<dbReference type="SUPFAM" id="SSF52540">
    <property type="entry name" value="P-loop containing nucleoside triphosphate hydrolases"/>
    <property type="match status" value="1"/>
</dbReference>
<evidence type="ECO:0000313" key="9">
    <source>
        <dbReference type="EMBL" id="CRI47431.1"/>
    </source>
</evidence>
<sequence>MKTIAVNSFKGGTAKTSTTLHLGAALAQYHQARVLLIDFDAQANLTSGLGLDPDCYDSLAVVLQGEKEIQEVIRPIQDTQLDLIPADTWLERIEVSGNLAADRYSHERLKYVLGSVQDKYDYVIIDTPPSLCWLTESALIAADYALICATPEFYSVKGLERLAGFIQGISARHPLTILGVALSFWNCRGKNNSAFAELIHKTFPGKLLNTKIRRDITVSEAAIHGKPVFATSPSARASEDYFNLTKELLILLRDI</sequence>
<dbReference type="EMBL" id="LN849048">
    <property type="protein sequence ID" value="CRI73476.1"/>
    <property type="molecule type" value="Genomic_DNA"/>
</dbReference>
<dbReference type="SMR" id="A0A0F7WTV4"/>
<accession>A0A0F7WTV4</accession>
<dbReference type="EMBL" id="LN847008">
    <property type="protein sequence ID" value="CRI41834.1"/>
    <property type="molecule type" value="Genomic_DNA"/>
</dbReference>
<evidence type="ECO:0000313" key="4">
    <source>
        <dbReference type="EMBL" id="CRI40706.1"/>
    </source>
</evidence>
<evidence type="ECO:0000313" key="11">
    <source>
        <dbReference type="EMBL" id="CRI50854.1"/>
    </source>
</evidence>
<feature type="domain" description="AAA" evidence="2">
    <location>
        <begin position="1"/>
        <end position="171"/>
    </location>
</feature>
<dbReference type="InterPro" id="IPR027417">
    <property type="entry name" value="P-loop_NTPase"/>
</dbReference>
<reference evidence="5" key="1">
    <citation type="submission" date="2015-05" db="EMBL/GenBank/DDBJ databases">
        <authorList>
            <person name="Rattei Thomas"/>
        </authorList>
    </citation>
    <scope>NUCLEOTIDE SEQUENCE</scope>
    <source>
        <strain evidence="3">CV15</strain>
        <strain evidence="4">CWL029c</strain>
        <strain evidence="6">DC9</strain>
        <strain evidence="5">GiD</strain>
        <strain evidence="7">H12</strain>
        <strain evidence="8">MUL2216</strain>
        <strain evidence="9">Panola</strain>
        <strain evidence="11">PB1</strain>
        <strain evidence="10">U1271</strain>
        <strain evidence="12">UZG1</strain>
        <strain evidence="13">Wien2</strain>
        <strain evidence="14">YK41</strain>
    </source>
</reference>
<name>A0A0F7WTV4_CHLPN</name>
<dbReference type="OrthoDB" id="9815116at2"/>
<dbReference type="Gene3D" id="3.40.50.300">
    <property type="entry name" value="P-loop containing nucleotide triphosphate hydrolases"/>
    <property type="match status" value="1"/>
</dbReference>
<comment type="similarity">
    <text evidence="1">Belongs to the ParA family.</text>
</comment>
<evidence type="ECO:0000313" key="10">
    <source>
        <dbReference type="EMBL" id="CRI49725.1"/>
    </source>
</evidence>